<dbReference type="AlphaFoldDB" id="A0A2V2ZQ87"/>
<dbReference type="EMBL" id="QGTW01000012">
    <property type="protein sequence ID" value="PWW25899.1"/>
    <property type="molecule type" value="Genomic_DNA"/>
</dbReference>
<feature type="transmembrane region" description="Helical" evidence="1">
    <location>
        <begin position="156"/>
        <end position="174"/>
    </location>
</feature>
<feature type="transmembrane region" description="Helical" evidence="1">
    <location>
        <begin position="116"/>
        <end position="136"/>
    </location>
</feature>
<reference evidence="3 4" key="1">
    <citation type="submission" date="2018-05" db="EMBL/GenBank/DDBJ databases">
        <title>Freshwater and sediment microbial communities from various areas in North America, analyzing microbe dynamics in response to fracking.</title>
        <authorList>
            <person name="Lamendella R."/>
        </authorList>
    </citation>
    <scope>NUCLEOTIDE SEQUENCE [LARGE SCALE GENOMIC DNA]</scope>
    <source>
        <strain evidence="3 4">15_TX</strain>
    </source>
</reference>
<dbReference type="RefSeq" id="WP_258309656.1">
    <property type="nucleotide sequence ID" value="NZ_QGTW01000012.1"/>
</dbReference>
<dbReference type="InterPro" id="IPR009597">
    <property type="entry name" value="DUF1206"/>
</dbReference>
<evidence type="ECO:0000256" key="1">
    <source>
        <dbReference type="SAM" id="Phobius"/>
    </source>
</evidence>
<protein>
    <submittedName>
        <fullName evidence="3">Uncharacterized protein DUF1206</fullName>
    </submittedName>
</protein>
<keyword evidence="1" id="KW-0472">Membrane</keyword>
<name>A0A2V2ZQ87_9BACI</name>
<keyword evidence="1" id="KW-1133">Transmembrane helix</keyword>
<comment type="caution">
    <text evidence="3">The sequence shown here is derived from an EMBL/GenBank/DDBJ whole genome shotgun (WGS) entry which is preliminary data.</text>
</comment>
<evidence type="ECO:0000313" key="4">
    <source>
        <dbReference type="Proteomes" id="UP000247150"/>
    </source>
</evidence>
<feature type="domain" description="DUF1206" evidence="2">
    <location>
        <begin position="115"/>
        <end position="180"/>
    </location>
</feature>
<proteinExistence type="predicted"/>
<accession>A0A2V2ZQ87</accession>
<sequence>MDIQQSQQKNRNHIDKLDTETIPWLRRYARLGYMARGFVYMIVGILAMMAAAGAGGSKTNTGGAMQSVATVPFGEALLWGLAFSLSGYVLWRIILIINDPEKKGFGIKGIAAKISYLVSGIIYASLSYEAFAIALHAASGSSNEKSLSAKLLQLPFGPWLAGIAGIMIIGYGFYEINNAYSGKYKAEFREWKMNKKEIGIAVKAGKIGLTARAIVLFIIGYFVILTAFTSDPDNTIGMDGALAKISAQPFGQIMLGVVAFGLFLYGVYLILKGRYRKIIFN</sequence>
<organism evidence="3 4">
    <name type="scientific">Cytobacillus oceanisediminis</name>
    <dbReference type="NCBI Taxonomy" id="665099"/>
    <lineage>
        <taxon>Bacteria</taxon>
        <taxon>Bacillati</taxon>
        <taxon>Bacillota</taxon>
        <taxon>Bacilli</taxon>
        <taxon>Bacillales</taxon>
        <taxon>Bacillaceae</taxon>
        <taxon>Cytobacillus</taxon>
    </lineage>
</organism>
<dbReference type="Proteomes" id="UP000247150">
    <property type="component" value="Unassembled WGS sequence"/>
</dbReference>
<gene>
    <name evidence="3" type="ORF">DFO73_112192</name>
</gene>
<dbReference type="Pfam" id="PF06724">
    <property type="entry name" value="DUF1206"/>
    <property type="match status" value="3"/>
</dbReference>
<evidence type="ECO:0000313" key="3">
    <source>
        <dbReference type="EMBL" id="PWW25899.1"/>
    </source>
</evidence>
<feature type="domain" description="DUF1206" evidence="2">
    <location>
        <begin position="207"/>
        <end position="276"/>
    </location>
</feature>
<keyword evidence="1" id="KW-0812">Transmembrane</keyword>
<feature type="transmembrane region" description="Helical" evidence="1">
    <location>
        <begin position="76"/>
        <end position="95"/>
    </location>
</feature>
<feature type="transmembrane region" description="Helical" evidence="1">
    <location>
        <begin position="37"/>
        <end position="56"/>
    </location>
</feature>
<evidence type="ECO:0000259" key="2">
    <source>
        <dbReference type="Pfam" id="PF06724"/>
    </source>
</evidence>
<feature type="transmembrane region" description="Helical" evidence="1">
    <location>
        <begin position="250"/>
        <end position="271"/>
    </location>
</feature>
<feature type="transmembrane region" description="Helical" evidence="1">
    <location>
        <begin position="213"/>
        <end position="230"/>
    </location>
</feature>
<feature type="domain" description="DUF1206" evidence="2">
    <location>
        <begin position="31"/>
        <end position="94"/>
    </location>
</feature>